<dbReference type="EMBL" id="WTPW01001258">
    <property type="protein sequence ID" value="KAF0445971.1"/>
    <property type="molecule type" value="Genomic_DNA"/>
</dbReference>
<reference evidence="1 2" key="1">
    <citation type="journal article" date="2019" name="Environ. Microbiol.">
        <title>At the nexus of three kingdoms: the genome of the mycorrhizal fungus Gigaspora margarita provides insights into plant, endobacterial and fungal interactions.</title>
        <authorList>
            <person name="Venice F."/>
            <person name="Ghignone S."/>
            <person name="Salvioli di Fossalunga A."/>
            <person name="Amselem J."/>
            <person name="Novero M."/>
            <person name="Xianan X."/>
            <person name="Sedzielewska Toro K."/>
            <person name="Morin E."/>
            <person name="Lipzen A."/>
            <person name="Grigoriev I.V."/>
            <person name="Henrissat B."/>
            <person name="Martin F.M."/>
            <person name="Bonfante P."/>
        </authorList>
    </citation>
    <scope>NUCLEOTIDE SEQUENCE [LARGE SCALE GENOMIC DNA]</scope>
    <source>
        <strain evidence="1 2">BEG34</strain>
    </source>
</reference>
<evidence type="ECO:0000313" key="2">
    <source>
        <dbReference type="Proteomes" id="UP000439903"/>
    </source>
</evidence>
<sequence>MDSPLLSFGEIEDEIGESSTQHVIEIQKLQSMIRNFEEVANKFSEASIQHNVKTWALQAPMLNFEEVGNEFSEAGTQHNVEIQALQVPMLNFEEVGNEFSEAGTQHNVEIQALQVYALFFFNWTIILSALLKCINIGMNESILNFEEVTNEFSEAGTQDIVEMQALQIMNDPILSFEKVVYKTREGSIQYIVESQEILQIMNNLILSFKEMAEIEDQEKSETGELYVGKSFGSWNEVILFLNEVCKRKSFGYHKGRFKKDDEQNVKKRTFLCRHSGTFNSCKTAPLENQCNTQSCKVNCPWHLNINQNSESNYVVTC</sequence>
<comment type="caution">
    <text evidence="1">The sequence shown here is derived from an EMBL/GenBank/DDBJ whole genome shotgun (WGS) entry which is preliminary data.</text>
</comment>
<name>A0A8H4A8S9_GIGMA</name>
<gene>
    <name evidence="1" type="ORF">F8M41_002990</name>
</gene>
<protein>
    <submittedName>
        <fullName evidence="1">Protein far1-related sequence 5-like</fullName>
    </submittedName>
</protein>
<proteinExistence type="predicted"/>
<organism evidence="1 2">
    <name type="scientific">Gigaspora margarita</name>
    <dbReference type="NCBI Taxonomy" id="4874"/>
    <lineage>
        <taxon>Eukaryota</taxon>
        <taxon>Fungi</taxon>
        <taxon>Fungi incertae sedis</taxon>
        <taxon>Mucoromycota</taxon>
        <taxon>Glomeromycotina</taxon>
        <taxon>Glomeromycetes</taxon>
        <taxon>Diversisporales</taxon>
        <taxon>Gigasporaceae</taxon>
        <taxon>Gigaspora</taxon>
    </lineage>
</organism>
<keyword evidence="2" id="KW-1185">Reference proteome</keyword>
<dbReference type="OrthoDB" id="2444612at2759"/>
<evidence type="ECO:0000313" key="1">
    <source>
        <dbReference type="EMBL" id="KAF0445971.1"/>
    </source>
</evidence>
<dbReference type="Proteomes" id="UP000439903">
    <property type="component" value="Unassembled WGS sequence"/>
</dbReference>
<accession>A0A8H4A8S9</accession>
<dbReference type="AlphaFoldDB" id="A0A8H4A8S9"/>